<accession>A0A3B0Y5P6</accession>
<organism evidence="1">
    <name type="scientific">hydrothermal vent metagenome</name>
    <dbReference type="NCBI Taxonomy" id="652676"/>
    <lineage>
        <taxon>unclassified sequences</taxon>
        <taxon>metagenomes</taxon>
        <taxon>ecological metagenomes</taxon>
    </lineage>
</organism>
<name>A0A3B0Y5P6_9ZZZZ</name>
<sequence>NADMGSGSGNDKTEVAAQVASVWLQIKVKNVSLQM</sequence>
<protein>
    <submittedName>
        <fullName evidence="1">Uncharacterized protein</fullName>
    </submittedName>
</protein>
<gene>
    <name evidence="1" type="ORF">MNBD_GAMMA09-1572</name>
</gene>
<dbReference type="AlphaFoldDB" id="A0A3B0Y5P6"/>
<reference evidence="1" key="1">
    <citation type="submission" date="2018-06" db="EMBL/GenBank/DDBJ databases">
        <authorList>
            <person name="Zhirakovskaya E."/>
        </authorList>
    </citation>
    <scope>NUCLEOTIDE SEQUENCE</scope>
</reference>
<proteinExistence type="predicted"/>
<dbReference type="EMBL" id="UOFI01000165">
    <property type="protein sequence ID" value="VAW69489.1"/>
    <property type="molecule type" value="Genomic_DNA"/>
</dbReference>
<evidence type="ECO:0000313" key="1">
    <source>
        <dbReference type="EMBL" id="VAW69489.1"/>
    </source>
</evidence>
<feature type="non-terminal residue" evidence="1">
    <location>
        <position position="1"/>
    </location>
</feature>